<dbReference type="InterPro" id="IPR006674">
    <property type="entry name" value="HD_domain"/>
</dbReference>
<evidence type="ECO:0000256" key="9">
    <source>
        <dbReference type="SAM" id="Phobius"/>
    </source>
</evidence>
<organism evidence="12 13">
    <name type="scientific">Algivirga pacifica</name>
    <dbReference type="NCBI Taxonomy" id="1162670"/>
    <lineage>
        <taxon>Bacteria</taxon>
        <taxon>Pseudomonadati</taxon>
        <taxon>Bacteroidota</taxon>
        <taxon>Cytophagia</taxon>
        <taxon>Cytophagales</taxon>
        <taxon>Flammeovirgaceae</taxon>
        <taxon>Algivirga</taxon>
    </lineage>
</organism>
<evidence type="ECO:0000256" key="4">
    <source>
        <dbReference type="ARBA" id="ARBA00022741"/>
    </source>
</evidence>
<evidence type="ECO:0008006" key="14">
    <source>
        <dbReference type="Google" id="ProtNLM"/>
    </source>
</evidence>
<feature type="transmembrane region" description="Helical" evidence="9">
    <location>
        <begin position="291"/>
        <end position="312"/>
    </location>
</feature>
<reference evidence="13" key="1">
    <citation type="journal article" date="2019" name="Int. J. Syst. Evol. Microbiol.">
        <title>The Global Catalogue of Microorganisms (GCM) 10K type strain sequencing project: providing services to taxonomists for standard genome sequencing and annotation.</title>
        <authorList>
            <consortium name="The Broad Institute Genomics Platform"/>
            <consortium name="The Broad Institute Genome Sequencing Center for Infectious Disease"/>
            <person name="Wu L."/>
            <person name="Ma J."/>
        </authorList>
    </citation>
    <scope>NUCLEOTIDE SEQUENCE [LARGE SCALE GENOMIC DNA]</scope>
    <source>
        <strain evidence="13">JCM 18326</strain>
    </source>
</reference>
<proteinExistence type="predicted"/>
<dbReference type="Pfam" id="PF18967">
    <property type="entry name" value="PycTM"/>
    <property type="match status" value="1"/>
</dbReference>
<keyword evidence="13" id="KW-1185">Reference proteome</keyword>
<feature type="compositionally biased region" description="Basic residues" evidence="8">
    <location>
        <begin position="211"/>
        <end position="226"/>
    </location>
</feature>
<evidence type="ECO:0000256" key="1">
    <source>
        <dbReference type="ARBA" id="ARBA00004236"/>
    </source>
</evidence>
<keyword evidence="5 9" id="KW-1133">Transmembrane helix</keyword>
<dbReference type="InterPro" id="IPR043760">
    <property type="entry name" value="PycTM_dom"/>
</dbReference>
<comment type="subcellular location">
    <subcellularLocation>
        <location evidence="1">Cell membrane</location>
    </subcellularLocation>
</comment>
<dbReference type="Proteomes" id="UP001500298">
    <property type="component" value="Unassembled WGS sequence"/>
</dbReference>
<feature type="transmembrane region" description="Helical" evidence="9">
    <location>
        <begin position="389"/>
        <end position="407"/>
    </location>
</feature>
<evidence type="ECO:0000256" key="5">
    <source>
        <dbReference type="ARBA" id="ARBA00022989"/>
    </source>
</evidence>
<protein>
    <recommendedName>
        <fullName evidence="14">HD domain-containing protein</fullName>
    </recommendedName>
</protein>
<dbReference type="Gene3D" id="1.10.3210.10">
    <property type="entry name" value="Hypothetical protein af1432"/>
    <property type="match status" value="1"/>
</dbReference>
<dbReference type="Pfam" id="PF01966">
    <property type="entry name" value="HD"/>
    <property type="match status" value="1"/>
</dbReference>
<evidence type="ECO:0000256" key="6">
    <source>
        <dbReference type="ARBA" id="ARBA00023118"/>
    </source>
</evidence>
<keyword evidence="6" id="KW-0051">Antiviral defense</keyword>
<feature type="domain" description="HD" evidence="10">
    <location>
        <begin position="35"/>
        <end position="130"/>
    </location>
</feature>
<evidence type="ECO:0000259" key="10">
    <source>
        <dbReference type="Pfam" id="PF01966"/>
    </source>
</evidence>
<accession>A0ABP9CY12</accession>
<evidence type="ECO:0000259" key="11">
    <source>
        <dbReference type="Pfam" id="PF18967"/>
    </source>
</evidence>
<dbReference type="CDD" id="cd00077">
    <property type="entry name" value="HDc"/>
    <property type="match status" value="1"/>
</dbReference>
<dbReference type="InterPro" id="IPR003607">
    <property type="entry name" value="HD/PDEase_dom"/>
</dbReference>
<evidence type="ECO:0000256" key="8">
    <source>
        <dbReference type="SAM" id="MobiDB-lite"/>
    </source>
</evidence>
<gene>
    <name evidence="12" type="ORF">GCM10023331_02630</name>
</gene>
<feature type="domain" description="Pycsar effector protein" evidence="11">
    <location>
        <begin position="244"/>
        <end position="402"/>
    </location>
</feature>
<keyword evidence="7 9" id="KW-0472">Membrane</keyword>
<comment type="caution">
    <text evidence="12">The sequence shown here is derived from an EMBL/GenBank/DDBJ whole genome shotgun (WGS) entry which is preliminary data.</text>
</comment>
<evidence type="ECO:0000313" key="13">
    <source>
        <dbReference type="Proteomes" id="UP001500298"/>
    </source>
</evidence>
<dbReference type="EMBL" id="BAABJX010000005">
    <property type="protein sequence ID" value="GAA4821729.1"/>
    <property type="molecule type" value="Genomic_DNA"/>
</dbReference>
<dbReference type="RefSeq" id="WP_345368612.1">
    <property type="nucleotide sequence ID" value="NZ_BAABJX010000005.1"/>
</dbReference>
<dbReference type="SUPFAM" id="SSF109604">
    <property type="entry name" value="HD-domain/PDEase-like"/>
    <property type="match status" value="1"/>
</dbReference>
<sequence length="408" mass="47318">MSERYTSSTIIDKASSYVRQFFKKHEQQEPLFHDFTHTADVVHAIEVLCREEDVSDKVQEQLIIAAWFHDVGYFTSLEVHELASVEIAKNFLEKEQVSQDYIQEVSRLIMATQLSHAPEDLSESIIKDADLQHLGSKQFQTKSQRLFRELQQNKQCLLSPKEWIGENIRFLKEHAFHTSYAKQHWNPIKEENINALYTLQEQLQLSSDVSKKKKKAAKKEKKKKKALPTPDKGKQPYGKGVETMFRIMAQNHMTLSEMADKKANMMISVNSMIISLIFYLIYRAYVNELMFIPTSFFAISSLTSIVFAVLATRPQVMKGRFKKEEVLSQKVNMLFFGNFHNTPLEDYTWAMKQLMANPDHVYEELIHDIHSLGQVLAGKYRMLRISYTVFMWGVAVSVGAFLVTLYFS</sequence>
<keyword evidence="4" id="KW-0547">Nucleotide-binding</keyword>
<keyword evidence="3 9" id="KW-0812">Transmembrane</keyword>
<evidence type="ECO:0000256" key="2">
    <source>
        <dbReference type="ARBA" id="ARBA00022475"/>
    </source>
</evidence>
<evidence type="ECO:0000313" key="12">
    <source>
        <dbReference type="EMBL" id="GAA4821729.1"/>
    </source>
</evidence>
<keyword evidence="2" id="KW-1003">Cell membrane</keyword>
<feature type="region of interest" description="Disordered" evidence="8">
    <location>
        <begin position="210"/>
        <end position="238"/>
    </location>
</feature>
<evidence type="ECO:0000256" key="3">
    <source>
        <dbReference type="ARBA" id="ARBA00022692"/>
    </source>
</evidence>
<evidence type="ECO:0000256" key="7">
    <source>
        <dbReference type="ARBA" id="ARBA00023136"/>
    </source>
</evidence>
<name>A0ABP9CY12_9BACT</name>
<feature type="transmembrane region" description="Helical" evidence="9">
    <location>
        <begin position="263"/>
        <end position="285"/>
    </location>
</feature>